<dbReference type="STRING" id="1387353.BSF38_03550"/>
<dbReference type="InterPro" id="IPR001375">
    <property type="entry name" value="Peptidase_S9_cat"/>
</dbReference>
<protein>
    <recommendedName>
        <fullName evidence="3">Peptidase S9 prolyl oligopeptidase catalytic domain-containing protein</fullName>
    </recommendedName>
</protein>
<keyword evidence="5" id="KW-1185">Reference proteome</keyword>
<dbReference type="OrthoDB" id="246065at2"/>
<dbReference type="PANTHER" id="PTHR43037:SF4">
    <property type="entry name" value="PEPTIDASE S9 PROLYL OLIGOPEPTIDASE CATALYTIC DOMAIN-CONTAINING PROTEIN"/>
    <property type="match status" value="1"/>
</dbReference>
<evidence type="ECO:0000259" key="3">
    <source>
        <dbReference type="Pfam" id="PF00326"/>
    </source>
</evidence>
<dbReference type="SUPFAM" id="SSF53474">
    <property type="entry name" value="alpha/beta-Hydrolases"/>
    <property type="match status" value="1"/>
</dbReference>
<dbReference type="RefSeq" id="WP_076347796.1">
    <property type="nucleotide sequence ID" value="NZ_CP019082.1"/>
</dbReference>
<feature type="domain" description="Peptidase S9 prolyl oligopeptidase catalytic" evidence="3">
    <location>
        <begin position="126"/>
        <end position="254"/>
    </location>
</feature>
<dbReference type="Pfam" id="PF00326">
    <property type="entry name" value="Peptidase_S9"/>
    <property type="match status" value="1"/>
</dbReference>
<keyword evidence="1 2" id="KW-0732">Signal</keyword>
<evidence type="ECO:0000313" key="5">
    <source>
        <dbReference type="Proteomes" id="UP000186309"/>
    </source>
</evidence>
<organism evidence="4 5">
    <name type="scientific">Paludisphaera borealis</name>
    <dbReference type="NCBI Taxonomy" id="1387353"/>
    <lineage>
        <taxon>Bacteria</taxon>
        <taxon>Pseudomonadati</taxon>
        <taxon>Planctomycetota</taxon>
        <taxon>Planctomycetia</taxon>
        <taxon>Isosphaerales</taxon>
        <taxon>Isosphaeraceae</taxon>
        <taxon>Paludisphaera</taxon>
    </lineage>
</organism>
<sequence>MRRTLVFCGWFVAVCVGALHAEEGTSPVDVAFKAACDGSEQRYVLILPPKFVADRPHDVLVALHGHGSDRWQFARDARDECRASREFAARHAMLFVSPDYRAKTSWMGPKAEADVVQIIGDLKRTYRVGRVFVCGGSMGGSSALTFAAIHPELVDGVAAMNGTANHLEYDQFQDAIAESFGGSKPSLADEYKKRSAEYWPERLTMPVSLTTGGQDATVPPHSVQRLAGVLKTLNRSVLLIHREAGGHSTNYDDATAILEFMIQNAKPSSD</sequence>
<feature type="chain" id="PRO_5012007393" description="Peptidase S9 prolyl oligopeptidase catalytic domain-containing protein" evidence="2">
    <location>
        <begin position="22"/>
        <end position="270"/>
    </location>
</feature>
<dbReference type="InterPro" id="IPR050955">
    <property type="entry name" value="Plant_Biomass_Hydrol_Est"/>
</dbReference>
<dbReference type="InterPro" id="IPR029058">
    <property type="entry name" value="AB_hydrolase_fold"/>
</dbReference>
<dbReference type="PANTHER" id="PTHR43037">
    <property type="entry name" value="UNNAMED PRODUCT-RELATED"/>
    <property type="match status" value="1"/>
</dbReference>
<feature type="signal peptide" evidence="2">
    <location>
        <begin position="1"/>
        <end position="21"/>
    </location>
</feature>
<dbReference type="Gene3D" id="3.40.50.1820">
    <property type="entry name" value="alpha/beta hydrolase"/>
    <property type="match status" value="1"/>
</dbReference>
<evidence type="ECO:0000313" key="4">
    <source>
        <dbReference type="EMBL" id="APW62018.1"/>
    </source>
</evidence>
<reference evidence="5" key="1">
    <citation type="submission" date="2016-12" db="EMBL/GenBank/DDBJ databases">
        <title>Comparative genomics of four Isosphaeraceae planctomycetes: a common pool of plasmids and glycoside hydrolase genes.</title>
        <authorList>
            <person name="Ivanova A."/>
        </authorList>
    </citation>
    <scope>NUCLEOTIDE SEQUENCE [LARGE SCALE GENOMIC DNA]</scope>
    <source>
        <strain evidence="5">PX4</strain>
    </source>
</reference>
<gene>
    <name evidence="4" type="ORF">BSF38_03550</name>
</gene>
<evidence type="ECO:0000256" key="1">
    <source>
        <dbReference type="ARBA" id="ARBA00022729"/>
    </source>
</evidence>
<dbReference type="KEGG" id="pbor:BSF38_03550"/>
<dbReference type="GO" id="GO:0008236">
    <property type="term" value="F:serine-type peptidase activity"/>
    <property type="evidence" value="ECO:0007669"/>
    <property type="project" value="InterPro"/>
</dbReference>
<evidence type="ECO:0000256" key="2">
    <source>
        <dbReference type="SAM" id="SignalP"/>
    </source>
</evidence>
<dbReference type="GO" id="GO:0006508">
    <property type="term" value="P:proteolysis"/>
    <property type="evidence" value="ECO:0007669"/>
    <property type="project" value="InterPro"/>
</dbReference>
<dbReference type="EMBL" id="CP019082">
    <property type="protein sequence ID" value="APW62018.1"/>
    <property type="molecule type" value="Genomic_DNA"/>
</dbReference>
<proteinExistence type="predicted"/>
<dbReference type="Proteomes" id="UP000186309">
    <property type="component" value="Chromosome"/>
</dbReference>
<dbReference type="AlphaFoldDB" id="A0A1U7CSY0"/>
<accession>A0A1U7CSY0</accession>
<name>A0A1U7CSY0_9BACT</name>